<keyword evidence="3" id="KW-1185">Reference proteome</keyword>
<evidence type="ECO:0000313" key="3">
    <source>
        <dbReference type="Proteomes" id="UP000604046"/>
    </source>
</evidence>
<feature type="region of interest" description="Disordered" evidence="1">
    <location>
        <begin position="1"/>
        <end position="40"/>
    </location>
</feature>
<organism evidence="2 3">
    <name type="scientific">Symbiodinium natans</name>
    <dbReference type="NCBI Taxonomy" id="878477"/>
    <lineage>
        <taxon>Eukaryota</taxon>
        <taxon>Sar</taxon>
        <taxon>Alveolata</taxon>
        <taxon>Dinophyceae</taxon>
        <taxon>Suessiales</taxon>
        <taxon>Symbiodiniaceae</taxon>
        <taxon>Symbiodinium</taxon>
    </lineage>
</organism>
<feature type="region of interest" description="Disordered" evidence="1">
    <location>
        <begin position="134"/>
        <end position="157"/>
    </location>
</feature>
<proteinExistence type="predicted"/>
<accession>A0A812JGB5</accession>
<comment type="caution">
    <text evidence="2">The sequence shown here is derived from an EMBL/GenBank/DDBJ whole genome shotgun (WGS) entry which is preliminary data.</text>
</comment>
<protein>
    <submittedName>
        <fullName evidence="2">Uncharacterized protein</fullName>
    </submittedName>
</protein>
<feature type="compositionally biased region" description="Basic and acidic residues" evidence="1">
    <location>
        <begin position="18"/>
        <end position="40"/>
    </location>
</feature>
<evidence type="ECO:0000313" key="2">
    <source>
        <dbReference type="EMBL" id="CAE7205794.1"/>
    </source>
</evidence>
<dbReference type="Proteomes" id="UP000604046">
    <property type="component" value="Unassembled WGS sequence"/>
</dbReference>
<sequence>MAKRSLQQAAPAVSSKKPKLEKGDSSCCSEEKGKPERGKERELQALAEELQSLYTGNAVPAVKAAKVDEEKELLAGALLASVPFLDLRTKKVRHEKLPFLLPHEWLSNYFLQPGAVQEALPPKDSSLGQQLQRVKEAWDNREPKEGREPEQGKPMVPLGLHGDGVPVQGRMNQSTADFITVNLLASNTFASMRVPITCVESRFHAGSETAEAVHSVIAWSLQSLGEGIYPHCRHDGGSLDKARKQKAGKPMPARGGLVQLRGDWDWNCKWFGCPQWNEKNGMCWLCKAKPEEWRGMSAEDRKASSLNKAEFLECLERRGKHVSPLLMLPGVCNKTIKPDWMHVVDEGCAAHAAGMVLQELLRFTPDRGVDSKARRLWEEIQSLYKAKAVPASRRLSKLTAKDICKPGKAPQLAAKAAECRYFCQDILLDLVDSKGLHMLGPHERAVHNVARYLARMYGHMENFDSKKLQKYGEKFISQYMALEAEALHEEDNLTWHSKPKIHFLGHILDEAREGMRPKDSWNYRDETEGYQFQKLWFRRGGRTTKAEKVLLKWAHEQPFLSLKEAQK</sequence>
<name>A0A812JGB5_9DINO</name>
<dbReference type="OrthoDB" id="441887at2759"/>
<feature type="compositionally biased region" description="Basic and acidic residues" evidence="1">
    <location>
        <begin position="134"/>
        <end position="151"/>
    </location>
</feature>
<reference evidence="2" key="1">
    <citation type="submission" date="2021-02" db="EMBL/GenBank/DDBJ databases">
        <authorList>
            <person name="Dougan E. K."/>
            <person name="Rhodes N."/>
            <person name="Thang M."/>
            <person name="Chan C."/>
        </authorList>
    </citation>
    <scope>NUCLEOTIDE SEQUENCE</scope>
</reference>
<evidence type="ECO:0000256" key="1">
    <source>
        <dbReference type="SAM" id="MobiDB-lite"/>
    </source>
</evidence>
<dbReference type="AlphaFoldDB" id="A0A812JGB5"/>
<gene>
    <name evidence="2" type="ORF">SNAT2548_LOCUS6509</name>
</gene>
<dbReference type="EMBL" id="CAJNDS010000435">
    <property type="protein sequence ID" value="CAE7205794.1"/>
    <property type="molecule type" value="Genomic_DNA"/>
</dbReference>